<dbReference type="GO" id="GO:0003676">
    <property type="term" value="F:nucleic acid binding"/>
    <property type="evidence" value="ECO:0007669"/>
    <property type="project" value="InterPro"/>
</dbReference>
<keyword evidence="4" id="KW-1185">Reference proteome</keyword>
<evidence type="ECO:0000313" key="4">
    <source>
        <dbReference type="Proteomes" id="UP000472270"/>
    </source>
</evidence>
<protein>
    <recommendedName>
        <fullName evidence="1">Gypsy retrotransposon integrase-like protein 1</fullName>
    </recommendedName>
</protein>
<dbReference type="Proteomes" id="UP000472270">
    <property type="component" value="Unassembled WGS sequence"/>
</dbReference>
<dbReference type="InterPro" id="IPR043128">
    <property type="entry name" value="Rev_trsase/Diguanyl_cyclase"/>
</dbReference>
<dbReference type="Gene3D" id="3.30.420.10">
    <property type="entry name" value="Ribonuclease H-like superfamily/Ribonuclease H"/>
    <property type="match status" value="1"/>
</dbReference>
<evidence type="ECO:0000313" key="3">
    <source>
        <dbReference type="Ensembl" id="ENSSRHP00000016163.1"/>
    </source>
</evidence>
<dbReference type="PROSITE" id="PS50994">
    <property type="entry name" value="INTEGRASE"/>
    <property type="match status" value="1"/>
</dbReference>
<accession>A0A673GRW3</accession>
<dbReference type="InterPro" id="IPR012337">
    <property type="entry name" value="RNaseH-like_sf"/>
</dbReference>
<dbReference type="InterPro" id="IPR036397">
    <property type="entry name" value="RNaseH_sf"/>
</dbReference>
<dbReference type="SUPFAM" id="SSF53098">
    <property type="entry name" value="Ribonuclease H-like"/>
    <property type="match status" value="1"/>
</dbReference>
<reference evidence="3" key="1">
    <citation type="submission" date="2025-08" db="UniProtKB">
        <authorList>
            <consortium name="Ensembl"/>
        </authorList>
    </citation>
    <scope>IDENTIFICATION</scope>
</reference>
<proteinExistence type="predicted"/>
<name>A0A673GRW3_9TELE</name>
<dbReference type="Pfam" id="PF00665">
    <property type="entry name" value="rve"/>
    <property type="match status" value="1"/>
</dbReference>
<sequence length="358" mass="40757">YLGHVISAEGVMADPSKVEAVKSWPIPKNQTKVRSFLGLALYYRRFVRGFAELARPLHRLLHNITTGAHLGVQKLQEKVRGRFYWPGWYKDVKRWCQECPECAVHKEIGPAPQAPLIPSVTSRPYERVALDILGPLPETLLKNKYVLIVGDYFSKWTEAYPLPNQEAKTVARVLVEEWVCRYGTPRSLHSDQGQNFESNLFGELCRLLGINKTRTSSYQPQSDGMIERFNRTLLSMLSFYVDDNQQNWDVLLPYVMMAYRSSIHSSTGFTPYKVLFGQEMVLPIDIMMDVDGQERFATVNEYVKGVAESLATVVGTVKNHQSGAVPYEHENPLCGSRITMDLFRDSRTSPIFSRGEVV</sequence>
<evidence type="ECO:0000259" key="2">
    <source>
        <dbReference type="PROSITE" id="PS50994"/>
    </source>
</evidence>
<dbReference type="Gene3D" id="3.30.70.270">
    <property type="match status" value="1"/>
</dbReference>
<dbReference type="InterPro" id="IPR043502">
    <property type="entry name" value="DNA/RNA_pol_sf"/>
</dbReference>
<dbReference type="PANTHER" id="PTHR37984">
    <property type="entry name" value="PROTEIN CBG26694"/>
    <property type="match status" value="1"/>
</dbReference>
<dbReference type="InterPro" id="IPR041588">
    <property type="entry name" value="Integrase_H2C2"/>
</dbReference>
<evidence type="ECO:0000256" key="1">
    <source>
        <dbReference type="ARBA" id="ARBA00039658"/>
    </source>
</evidence>
<feature type="domain" description="Integrase catalytic" evidence="2">
    <location>
        <begin position="120"/>
        <end position="279"/>
    </location>
</feature>
<dbReference type="InterPro" id="IPR001584">
    <property type="entry name" value="Integrase_cat-core"/>
</dbReference>
<organism evidence="3 4">
    <name type="scientific">Sinocyclocheilus rhinocerous</name>
    <dbReference type="NCBI Taxonomy" id="307959"/>
    <lineage>
        <taxon>Eukaryota</taxon>
        <taxon>Metazoa</taxon>
        <taxon>Chordata</taxon>
        <taxon>Craniata</taxon>
        <taxon>Vertebrata</taxon>
        <taxon>Euteleostomi</taxon>
        <taxon>Actinopterygii</taxon>
        <taxon>Neopterygii</taxon>
        <taxon>Teleostei</taxon>
        <taxon>Ostariophysi</taxon>
        <taxon>Cypriniformes</taxon>
        <taxon>Cyprinidae</taxon>
        <taxon>Cyprininae</taxon>
        <taxon>Sinocyclocheilus</taxon>
    </lineage>
</organism>
<dbReference type="Ensembl" id="ENSSRHT00000016701.1">
    <property type="protein sequence ID" value="ENSSRHP00000016163.1"/>
    <property type="gene ID" value="ENSSRHG00000008928.1"/>
</dbReference>
<reference evidence="3" key="2">
    <citation type="submission" date="2025-09" db="UniProtKB">
        <authorList>
            <consortium name="Ensembl"/>
        </authorList>
    </citation>
    <scope>IDENTIFICATION</scope>
</reference>
<dbReference type="InterPro" id="IPR050951">
    <property type="entry name" value="Retrovirus_Pol_polyprotein"/>
</dbReference>
<dbReference type="FunFam" id="3.30.420.10:FF:000032">
    <property type="entry name" value="Retrovirus-related Pol polyprotein from transposon 297-like Protein"/>
    <property type="match status" value="1"/>
</dbReference>
<dbReference type="GO" id="GO:0015074">
    <property type="term" value="P:DNA integration"/>
    <property type="evidence" value="ECO:0007669"/>
    <property type="project" value="InterPro"/>
</dbReference>
<dbReference type="PANTHER" id="PTHR37984:SF15">
    <property type="entry name" value="INTEGRASE CATALYTIC DOMAIN-CONTAINING PROTEIN"/>
    <property type="match status" value="1"/>
</dbReference>
<dbReference type="SUPFAM" id="SSF56672">
    <property type="entry name" value="DNA/RNA polymerases"/>
    <property type="match status" value="1"/>
</dbReference>
<dbReference type="Pfam" id="PF17921">
    <property type="entry name" value="Integrase_H2C2"/>
    <property type="match status" value="1"/>
</dbReference>
<dbReference type="AlphaFoldDB" id="A0A673GRW3"/>